<dbReference type="OrthoDB" id="9797417at2"/>
<dbReference type="eggNOG" id="COG0456">
    <property type="taxonomic scope" value="Bacteria"/>
</dbReference>
<dbReference type="RefSeq" id="WP_081856307.1">
    <property type="nucleotide sequence ID" value="NZ_FOVB01000002.1"/>
</dbReference>
<evidence type="ECO:0000256" key="1">
    <source>
        <dbReference type="ARBA" id="ARBA00008984"/>
    </source>
</evidence>
<dbReference type="Proteomes" id="UP000027725">
    <property type="component" value="Unassembled WGS sequence"/>
</dbReference>
<dbReference type="PROSITE" id="PS51186">
    <property type="entry name" value="GNAT"/>
    <property type="match status" value="1"/>
</dbReference>
<keyword evidence="4" id="KW-1185">Reference proteome</keyword>
<comment type="similarity">
    <text evidence="1">Belongs to the sulfur carrier protein TusA family.</text>
</comment>
<protein>
    <submittedName>
        <fullName evidence="3">Preprotein translocase subunit TatB</fullName>
    </submittedName>
</protein>
<dbReference type="GO" id="GO:0016747">
    <property type="term" value="F:acyltransferase activity, transferring groups other than amino-acyl groups"/>
    <property type="evidence" value="ECO:0007669"/>
    <property type="project" value="InterPro"/>
</dbReference>
<proteinExistence type="inferred from homology"/>
<dbReference type="CDD" id="cd04301">
    <property type="entry name" value="NAT_SF"/>
    <property type="match status" value="1"/>
</dbReference>
<dbReference type="PANTHER" id="PTHR33279">
    <property type="entry name" value="SULFUR CARRIER PROTEIN YEDF-RELATED"/>
    <property type="match status" value="1"/>
</dbReference>
<dbReference type="InterPro" id="IPR000182">
    <property type="entry name" value="GNAT_dom"/>
</dbReference>
<dbReference type="Gene3D" id="3.40.630.30">
    <property type="match status" value="1"/>
</dbReference>
<dbReference type="PANTHER" id="PTHR33279:SF6">
    <property type="entry name" value="SULFUR CARRIER PROTEIN YEDF-RELATED"/>
    <property type="match status" value="1"/>
</dbReference>
<dbReference type="eggNOG" id="COG0425">
    <property type="taxonomic scope" value="Bacteria"/>
</dbReference>
<dbReference type="Pfam" id="PF01206">
    <property type="entry name" value="TusA"/>
    <property type="match status" value="1"/>
</dbReference>
<dbReference type="EMBL" id="JHEH01000009">
    <property type="protein sequence ID" value="KEP69909.1"/>
    <property type="molecule type" value="Genomic_DNA"/>
</dbReference>
<feature type="domain" description="N-acetyltransferase" evidence="2">
    <location>
        <begin position="81"/>
        <end position="231"/>
    </location>
</feature>
<name>A0A074TDZ1_9RHOB</name>
<dbReference type="CDD" id="cd00291">
    <property type="entry name" value="SirA_YedF_YeeD"/>
    <property type="match status" value="1"/>
</dbReference>
<reference evidence="3 4" key="1">
    <citation type="submission" date="2014-03" db="EMBL/GenBank/DDBJ databases">
        <title>The draft genome sequence of Thioclava dalianensis DLFJ1-1.</title>
        <authorList>
            <person name="Lai Q."/>
            <person name="Shao Z."/>
        </authorList>
    </citation>
    <scope>NUCLEOTIDE SEQUENCE [LARGE SCALE GENOMIC DNA]</scope>
    <source>
        <strain evidence="3 4">DLFJ1-1</strain>
    </source>
</reference>
<dbReference type="Gene3D" id="3.30.110.40">
    <property type="entry name" value="TusA-like domain"/>
    <property type="match status" value="1"/>
</dbReference>
<dbReference type="STRING" id="1185766.SAMN05216224_102782"/>
<dbReference type="InterPro" id="IPR016181">
    <property type="entry name" value="Acyl_CoA_acyltransferase"/>
</dbReference>
<dbReference type="PROSITE" id="PS01148">
    <property type="entry name" value="UPF0033"/>
    <property type="match status" value="1"/>
</dbReference>
<sequence length="231" mass="25678">MEQITEIDARGLLCPLPVLRLRKVLDGLAPGALVRLRATDGASWIDVPHFCAQTGHALLEAEDRDGLKLYLVRRGARSGELTLRPARTEDRDAIADLWHLSASLPGVGPPVMPSRAALRERLDQEWDEGWDVTVAETDSEAQAQIVAFLAIRPQTAILAELFVHPDWLGRGLGRRLMAQAKAAMPDGFRLYTSTTNARAQQFYRAQGLVRLSEDRHPRTGHPMTWFGWSGD</sequence>
<dbReference type="InterPro" id="IPR036868">
    <property type="entry name" value="TusA-like_sf"/>
</dbReference>
<dbReference type="AlphaFoldDB" id="A0A074TDZ1"/>
<evidence type="ECO:0000259" key="2">
    <source>
        <dbReference type="PROSITE" id="PS51186"/>
    </source>
</evidence>
<evidence type="ECO:0000313" key="3">
    <source>
        <dbReference type="EMBL" id="KEP69909.1"/>
    </source>
</evidence>
<gene>
    <name evidence="3" type="ORF">DL1_20670</name>
</gene>
<comment type="caution">
    <text evidence="3">The sequence shown here is derived from an EMBL/GenBank/DDBJ whole genome shotgun (WGS) entry which is preliminary data.</text>
</comment>
<evidence type="ECO:0000313" key="4">
    <source>
        <dbReference type="Proteomes" id="UP000027725"/>
    </source>
</evidence>
<organism evidence="3 4">
    <name type="scientific">Thioclava dalianensis</name>
    <dbReference type="NCBI Taxonomy" id="1185766"/>
    <lineage>
        <taxon>Bacteria</taxon>
        <taxon>Pseudomonadati</taxon>
        <taxon>Pseudomonadota</taxon>
        <taxon>Alphaproteobacteria</taxon>
        <taxon>Rhodobacterales</taxon>
        <taxon>Paracoccaceae</taxon>
        <taxon>Thioclava</taxon>
    </lineage>
</organism>
<dbReference type="InterPro" id="IPR001455">
    <property type="entry name" value="TusA-like"/>
</dbReference>
<dbReference type="Pfam" id="PF13508">
    <property type="entry name" value="Acetyltransf_7"/>
    <property type="match status" value="1"/>
</dbReference>
<dbReference type="SUPFAM" id="SSF55729">
    <property type="entry name" value="Acyl-CoA N-acyltransferases (Nat)"/>
    <property type="match status" value="1"/>
</dbReference>
<dbReference type="SUPFAM" id="SSF64307">
    <property type="entry name" value="SirA-like"/>
    <property type="match status" value="1"/>
</dbReference>
<accession>A0A074TDZ1</accession>